<dbReference type="InterPro" id="IPR050832">
    <property type="entry name" value="Bact_Acetyltransf"/>
</dbReference>
<proteinExistence type="predicted"/>
<sequence length="311" mass="34476">MSYALRPAVLDDAPAVTELLNAVDVLEIGRPETDLHTVEADLKHPEVDLARDSWLAFDRERLVAYGLLWDESGGERIDVDHYVLPGHQRAGELVLDALHTRARERARENGAGRAVVHLHLNVRPTLDVRLLRERGWDVVRRYHVLRRSLDPAGDRPVPLPPGVRVRACTAPDDRARVHALYQAAFAEHFDFQPRELASWLHDIDAGGLDWSLVWIVATDDLGDAGFLIARDDRAAMGWIRSVGVLREARGRGLGGLLLRQAFAAFAARGRDTVGLGVDTANTTGAPALYARHGMSVHYAVDTWEVTLPCRS</sequence>
<accession>A0A4U5W7N4</accession>
<dbReference type="PROSITE" id="PS51186">
    <property type="entry name" value="GNAT"/>
    <property type="match status" value="2"/>
</dbReference>
<feature type="domain" description="N-acetyltransferase" evidence="3">
    <location>
        <begin position="163"/>
        <end position="311"/>
    </location>
</feature>
<organism evidence="4 5">
    <name type="scientific">Streptomyces galbus</name>
    <dbReference type="NCBI Taxonomy" id="33898"/>
    <lineage>
        <taxon>Bacteria</taxon>
        <taxon>Bacillati</taxon>
        <taxon>Actinomycetota</taxon>
        <taxon>Actinomycetes</taxon>
        <taxon>Kitasatosporales</taxon>
        <taxon>Streptomycetaceae</taxon>
        <taxon>Streptomyces</taxon>
    </lineage>
</organism>
<dbReference type="EMBL" id="SZPR01000035">
    <property type="protein sequence ID" value="TKS97478.1"/>
    <property type="molecule type" value="Genomic_DNA"/>
</dbReference>
<dbReference type="InterPro" id="IPR016181">
    <property type="entry name" value="Acyl_CoA_acyltransferase"/>
</dbReference>
<reference evidence="4 5" key="1">
    <citation type="submission" date="2019-04" db="EMBL/GenBank/DDBJ databases">
        <title>Streptomyces lasaliensis sp.nov., an Actinomycete isolated from soil which produces the polyether antibiotic lasalocid.</title>
        <authorList>
            <person name="Erwin G."/>
            <person name="Haber C."/>
        </authorList>
    </citation>
    <scope>NUCLEOTIDE SEQUENCE [LARGE SCALE GENOMIC DNA]</scope>
    <source>
        <strain evidence="4 5">DSM 40089</strain>
    </source>
</reference>
<evidence type="ECO:0000256" key="2">
    <source>
        <dbReference type="ARBA" id="ARBA00023315"/>
    </source>
</evidence>
<evidence type="ECO:0000313" key="4">
    <source>
        <dbReference type="EMBL" id="TKS97478.1"/>
    </source>
</evidence>
<gene>
    <name evidence="4" type="ORF">E4U92_33035</name>
</gene>
<comment type="caution">
    <text evidence="4">The sequence shown here is derived from an EMBL/GenBank/DDBJ whole genome shotgun (WGS) entry which is preliminary data.</text>
</comment>
<evidence type="ECO:0000313" key="5">
    <source>
        <dbReference type="Proteomes" id="UP000308632"/>
    </source>
</evidence>
<evidence type="ECO:0000256" key="1">
    <source>
        <dbReference type="ARBA" id="ARBA00022679"/>
    </source>
</evidence>
<dbReference type="InterPro" id="IPR000182">
    <property type="entry name" value="GNAT_dom"/>
</dbReference>
<dbReference type="Pfam" id="PF13508">
    <property type="entry name" value="Acetyltransf_7"/>
    <property type="match status" value="1"/>
</dbReference>
<feature type="domain" description="N-acetyltransferase" evidence="3">
    <location>
        <begin position="3"/>
        <end position="150"/>
    </location>
</feature>
<keyword evidence="2" id="KW-0012">Acyltransferase</keyword>
<protein>
    <submittedName>
        <fullName evidence="4">GNAT family N-acetyltransferase</fullName>
    </submittedName>
</protein>
<name>A0A4U5W7N4_STRGB</name>
<dbReference type="Proteomes" id="UP000308632">
    <property type="component" value="Unassembled WGS sequence"/>
</dbReference>
<dbReference type="RefSeq" id="WP_137304117.1">
    <property type="nucleotide sequence ID" value="NZ_BMVD01000008.1"/>
</dbReference>
<dbReference type="Gene3D" id="3.40.630.30">
    <property type="match status" value="1"/>
</dbReference>
<dbReference type="PANTHER" id="PTHR43877">
    <property type="entry name" value="AMINOALKYLPHOSPHONATE N-ACETYLTRANSFERASE-RELATED-RELATED"/>
    <property type="match status" value="1"/>
</dbReference>
<evidence type="ECO:0000259" key="3">
    <source>
        <dbReference type="PROSITE" id="PS51186"/>
    </source>
</evidence>
<keyword evidence="1 4" id="KW-0808">Transferase</keyword>
<dbReference type="AlphaFoldDB" id="A0A4U5W7N4"/>
<dbReference type="GO" id="GO:0016747">
    <property type="term" value="F:acyltransferase activity, transferring groups other than amino-acyl groups"/>
    <property type="evidence" value="ECO:0007669"/>
    <property type="project" value="InterPro"/>
</dbReference>
<dbReference type="SUPFAM" id="SSF55729">
    <property type="entry name" value="Acyl-CoA N-acyltransferases (Nat)"/>
    <property type="match status" value="2"/>
</dbReference>